<dbReference type="InterPro" id="IPR029064">
    <property type="entry name" value="Ribosomal_eL30-like_sf"/>
</dbReference>
<comment type="caution">
    <text evidence="4">The sequence shown here is derived from an EMBL/GenBank/DDBJ whole genome shotgun (WGS) entry which is preliminary data.</text>
</comment>
<dbReference type="Gene3D" id="1.10.10.10">
    <property type="entry name" value="Winged helix-like DNA-binding domain superfamily/Winged helix DNA-binding domain"/>
    <property type="match status" value="1"/>
</dbReference>
<dbReference type="InterPro" id="IPR029028">
    <property type="entry name" value="Alpha/beta_knot_MTases"/>
</dbReference>
<evidence type="ECO:0000313" key="5">
    <source>
        <dbReference type="Proteomes" id="UP001519332"/>
    </source>
</evidence>
<dbReference type="Proteomes" id="UP001519332">
    <property type="component" value="Unassembled WGS sequence"/>
</dbReference>
<dbReference type="PANTHER" id="PTHR43191">
    <property type="entry name" value="RRNA METHYLTRANSFERASE 3"/>
    <property type="match status" value="1"/>
</dbReference>
<dbReference type="InterPro" id="IPR029026">
    <property type="entry name" value="tRNA_m1G_MTases_N"/>
</dbReference>
<evidence type="ECO:0000256" key="1">
    <source>
        <dbReference type="ARBA" id="ARBA00022603"/>
    </source>
</evidence>
<dbReference type="InterPro" id="IPR001537">
    <property type="entry name" value="SpoU_MeTrfase"/>
</dbReference>
<protein>
    <submittedName>
        <fullName evidence="4">TrmH family RNA methyltransferase</fullName>
    </submittedName>
</protein>
<keyword evidence="2" id="KW-0808">Transferase</keyword>
<dbReference type="InterPro" id="IPR036388">
    <property type="entry name" value="WH-like_DNA-bd_sf"/>
</dbReference>
<dbReference type="Gene3D" id="3.40.1280.10">
    <property type="match status" value="1"/>
</dbReference>
<dbReference type="EMBL" id="JAGINW010000001">
    <property type="protein sequence ID" value="MBP2329623.1"/>
    <property type="molecule type" value="Genomic_DNA"/>
</dbReference>
<sequence>MHTIDSIKDERIAAARALSTRAGRLAAGRCLIEGASLIRQVLDAGASLCYALHAEEDTDLRAELLSAGVPVHVAREGLLRKVIGSAKPVSWLAVAVLPPEVGRSEPYGDFALVCDKVADPGNLGTIVRTARALGVRDIVLTDESTDLGSRRVLDAARGAVLGARVRRFADPLHAVKSLQGAGFQVVVTSPRGPHLQSLAPLRGGKVALVVGNETDGVDEATVAAADLVVQIPMAGAVESLNVGVATGISIYELRMRMVLAMLTDRIRNTLGRDLGVAGKLVRRAFDARLREVGDLDSTQVVLLMVLACERTTALTQLRKDVGVDVQDLDAALAPMAQRGYLTIDASQAMITAHGEQAIAALWTVQERVEEELYAGFSEQERHQLRSLLRRIQDNAIRVGDTAVPLESKQI</sequence>
<keyword evidence="1 4" id="KW-0489">Methyltransferase</keyword>
<dbReference type="GO" id="GO:0008168">
    <property type="term" value="F:methyltransferase activity"/>
    <property type="evidence" value="ECO:0007669"/>
    <property type="project" value="UniProtKB-KW"/>
</dbReference>
<accession>A0ABS4TYY2</accession>
<dbReference type="InterPro" id="IPR036390">
    <property type="entry name" value="WH_DNA-bd_sf"/>
</dbReference>
<name>A0ABS4TYY2_9PSEU</name>
<dbReference type="CDD" id="cd18095">
    <property type="entry name" value="SpoU-like_rRNA-MTase"/>
    <property type="match status" value="1"/>
</dbReference>
<organism evidence="4 5">
    <name type="scientific">Kibdelosporangium banguiense</name>
    <dbReference type="NCBI Taxonomy" id="1365924"/>
    <lineage>
        <taxon>Bacteria</taxon>
        <taxon>Bacillati</taxon>
        <taxon>Actinomycetota</taxon>
        <taxon>Actinomycetes</taxon>
        <taxon>Pseudonocardiales</taxon>
        <taxon>Pseudonocardiaceae</taxon>
        <taxon>Kibdelosporangium</taxon>
    </lineage>
</organism>
<dbReference type="RefSeq" id="WP_209646355.1">
    <property type="nucleotide sequence ID" value="NZ_JAGINW010000001.1"/>
</dbReference>
<feature type="domain" description="tRNA/rRNA methyltransferase SpoU type" evidence="3">
    <location>
        <begin position="110"/>
        <end position="251"/>
    </location>
</feature>
<dbReference type="GO" id="GO:0032259">
    <property type="term" value="P:methylation"/>
    <property type="evidence" value="ECO:0007669"/>
    <property type="project" value="UniProtKB-KW"/>
</dbReference>
<dbReference type="InterPro" id="IPR051259">
    <property type="entry name" value="rRNA_Methyltransferase"/>
</dbReference>
<dbReference type="SUPFAM" id="SSF75217">
    <property type="entry name" value="alpha/beta knot"/>
    <property type="match status" value="1"/>
</dbReference>
<evidence type="ECO:0000256" key="2">
    <source>
        <dbReference type="ARBA" id="ARBA00022679"/>
    </source>
</evidence>
<dbReference type="Pfam" id="PF00588">
    <property type="entry name" value="SpoU_methylase"/>
    <property type="match status" value="1"/>
</dbReference>
<reference evidence="4 5" key="1">
    <citation type="submission" date="2021-03" db="EMBL/GenBank/DDBJ databases">
        <title>Sequencing the genomes of 1000 actinobacteria strains.</title>
        <authorList>
            <person name="Klenk H.-P."/>
        </authorList>
    </citation>
    <scope>NUCLEOTIDE SEQUENCE [LARGE SCALE GENOMIC DNA]</scope>
    <source>
        <strain evidence="4 5">DSM 46670</strain>
    </source>
</reference>
<dbReference type="SUPFAM" id="SSF55315">
    <property type="entry name" value="L30e-like"/>
    <property type="match status" value="1"/>
</dbReference>
<evidence type="ECO:0000259" key="3">
    <source>
        <dbReference type="Pfam" id="PF00588"/>
    </source>
</evidence>
<dbReference type="PANTHER" id="PTHR43191:SF2">
    <property type="entry name" value="RRNA METHYLTRANSFERASE 3, MITOCHONDRIAL"/>
    <property type="match status" value="1"/>
</dbReference>
<proteinExistence type="predicted"/>
<evidence type="ECO:0000313" key="4">
    <source>
        <dbReference type="EMBL" id="MBP2329623.1"/>
    </source>
</evidence>
<dbReference type="SUPFAM" id="SSF46785">
    <property type="entry name" value="Winged helix' DNA-binding domain"/>
    <property type="match status" value="1"/>
</dbReference>
<gene>
    <name evidence="4" type="ORF">JOF56_010008</name>
</gene>
<dbReference type="Gene3D" id="3.30.1330.30">
    <property type="match status" value="1"/>
</dbReference>
<keyword evidence="5" id="KW-1185">Reference proteome</keyword>